<protein>
    <submittedName>
        <fullName evidence="2">Uncharacterized protein</fullName>
    </submittedName>
</protein>
<proteinExistence type="predicted"/>
<accession>A0A8S8XFW1</accession>
<evidence type="ECO:0000313" key="2">
    <source>
        <dbReference type="EMBL" id="GIL41474.1"/>
    </source>
</evidence>
<comment type="caution">
    <text evidence="2">The sequence shown here is derived from an EMBL/GenBank/DDBJ whole genome shotgun (WGS) entry which is preliminary data.</text>
</comment>
<reference evidence="2" key="1">
    <citation type="submission" date="2021-02" db="EMBL/GenBank/DDBJ databases">
        <title>Genome sequence of Rhodospirillales sp. strain TMPK1 isolated from soil.</title>
        <authorList>
            <person name="Nakai R."/>
            <person name="Kusada H."/>
            <person name="Tamaki H."/>
        </authorList>
    </citation>
    <scope>NUCLEOTIDE SEQUENCE</scope>
    <source>
        <strain evidence="2">TMPK1</strain>
    </source>
</reference>
<organism evidence="2 3">
    <name type="scientific">Roseiterribacter gracilis</name>
    <dbReference type="NCBI Taxonomy" id="2812848"/>
    <lineage>
        <taxon>Bacteria</taxon>
        <taxon>Pseudomonadati</taxon>
        <taxon>Pseudomonadota</taxon>
        <taxon>Alphaproteobacteria</taxon>
        <taxon>Rhodospirillales</taxon>
        <taxon>Roseiterribacteraceae</taxon>
        <taxon>Roseiterribacter</taxon>
    </lineage>
</organism>
<name>A0A8S8XFW1_9PROT</name>
<feature type="compositionally biased region" description="Low complexity" evidence="1">
    <location>
        <begin position="149"/>
        <end position="176"/>
    </location>
</feature>
<evidence type="ECO:0000256" key="1">
    <source>
        <dbReference type="SAM" id="MobiDB-lite"/>
    </source>
</evidence>
<dbReference type="Proteomes" id="UP000681075">
    <property type="component" value="Unassembled WGS sequence"/>
</dbReference>
<sequence>MDTKVVTPPERTLTVVPSRVAEPPAPQTDGAAKLDTAGSAYTPPVARADSSAPLALAQAGDPNAPKYVSPVIVIDIDTSTAVLQYRNPDTGKVVRQFPSKLPSDVYSEQARRLEEEAQRVRAEQGADRPRAKEVQLRPVEAAVAPKVSTTTPTDTVTPGQSTTPSPTQVSASSPVPKTSSVTAVA</sequence>
<feature type="compositionally biased region" description="Basic and acidic residues" evidence="1">
    <location>
        <begin position="109"/>
        <end position="135"/>
    </location>
</feature>
<gene>
    <name evidence="2" type="ORF">TMPK1_37110</name>
</gene>
<dbReference type="RefSeq" id="WP_420244960.1">
    <property type="nucleotide sequence ID" value="NZ_BOPV01000001.1"/>
</dbReference>
<feature type="region of interest" description="Disordered" evidence="1">
    <location>
        <begin position="104"/>
        <end position="185"/>
    </location>
</feature>
<dbReference type="EMBL" id="BOPV01000001">
    <property type="protein sequence ID" value="GIL41474.1"/>
    <property type="molecule type" value="Genomic_DNA"/>
</dbReference>
<keyword evidence="3" id="KW-1185">Reference proteome</keyword>
<evidence type="ECO:0000313" key="3">
    <source>
        <dbReference type="Proteomes" id="UP000681075"/>
    </source>
</evidence>
<feature type="region of interest" description="Disordered" evidence="1">
    <location>
        <begin position="19"/>
        <end position="45"/>
    </location>
</feature>
<dbReference type="AlphaFoldDB" id="A0A8S8XFW1"/>